<reference evidence="3" key="1">
    <citation type="submission" date="2023-08" db="EMBL/GenBank/DDBJ databases">
        <title>A de novo genome assembly of Solanum verrucosum Schlechtendal, a Mexican diploid species geographically isolated from the other diploid A-genome species in potato relatives.</title>
        <authorList>
            <person name="Hosaka K."/>
        </authorList>
    </citation>
    <scope>NUCLEOTIDE SEQUENCE</scope>
    <source>
        <tissue evidence="3">Young leaves</tissue>
    </source>
</reference>
<feature type="domain" description="BURP" evidence="2">
    <location>
        <begin position="1"/>
        <end position="159"/>
    </location>
</feature>
<dbReference type="Pfam" id="PF03181">
    <property type="entry name" value="BURP"/>
    <property type="match status" value="1"/>
</dbReference>
<sequence length="195" mass="22113">MEETLRVCEDSPIKGETKYCATSVEAMLNFVHGIMGEKTQMKALTTTMTHDFSEEYSTTPLNHPQNYTILDAPYTVVCHTMPCAYTVFYCHYTISKSKVLKVELRNDANGDRDEAIVVCHMDTSQWSASHVSSRVLGILPGTSPVCHFFPSDNLVWVPKTIDNGHETLCYCLLMRVLIITCICVLFFEYTFDDNK</sequence>
<keyword evidence="1" id="KW-1133">Transmembrane helix</keyword>
<dbReference type="PANTHER" id="PTHR31236:SF68">
    <property type="entry name" value="BURP DOMAIN-CONTAINING PROTEIN"/>
    <property type="match status" value="1"/>
</dbReference>
<protein>
    <recommendedName>
        <fullName evidence="2">BURP domain-containing protein</fullName>
    </recommendedName>
</protein>
<feature type="transmembrane region" description="Helical" evidence="1">
    <location>
        <begin position="172"/>
        <end position="191"/>
    </location>
</feature>
<evidence type="ECO:0000256" key="1">
    <source>
        <dbReference type="SAM" id="Phobius"/>
    </source>
</evidence>
<keyword evidence="1" id="KW-0472">Membrane</keyword>
<dbReference type="SMART" id="SM01045">
    <property type="entry name" value="BURP"/>
    <property type="match status" value="1"/>
</dbReference>
<proteinExistence type="predicted"/>
<keyword evidence="4" id="KW-1185">Reference proteome</keyword>
<keyword evidence="1" id="KW-0812">Transmembrane</keyword>
<evidence type="ECO:0000259" key="2">
    <source>
        <dbReference type="PROSITE" id="PS51277"/>
    </source>
</evidence>
<dbReference type="PROSITE" id="PS51277">
    <property type="entry name" value="BURP"/>
    <property type="match status" value="1"/>
</dbReference>
<organism evidence="3 4">
    <name type="scientific">Solanum verrucosum</name>
    <dbReference type="NCBI Taxonomy" id="315347"/>
    <lineage>
        <taxon>Eukaryota</taxon>
        <taxon>Viridiplantae</taxon>
        <taxon>Streptophyta</taxon>
        <taxon>Embryophyta</taxon>
        <taxon>Tracheophyta</taxon>
        <taxon>Spermatophyta</taxon>
        <taxon>Magnoliopsida</taxon>
        <taxon>eudicotyledons</taxon>
        <taxon>Gunneridae</taxon>
        <taxon>Pentapetalae</taxon>
        <taxon>asterids</taxon>
        <taxon>lamiids</taxon>
        <taxon>Solanales</taxon>
        <taxon>Solanaceae</taxon>
        <taxon>Solanoideae</taxon>
        <taxon>Solaneae</taxon>
        <taxon>Solanum</taxon>
    </lineage>
</organism>
<name>A0AAF0QI66_SOLVR</name>
<accession>A0AAF0QI66</accession>
<dbReference type="PANTHER" id="PTHR31236">
    <property type="entry name" value="BURP DOMAIN PROTEIN USPL1-LIKE"/>
    <property type="match status" value="1"/>
</dbReference>
<gene>
    <name evidence="3" type="ORF">MTR67_016978</name>
</gene>
<dbReference type="InterPro" id="IPR044816">
    <property type="entry name" value="BURP"/>
</dbReference>
<dbReference type="EMBL" id="CP133615">
    <property type="protein sequence ID" value="WMV23593.1"/>
    <property type="molecule type" value="Genomic_DNA"/>
</dbReference>
<dbReference type="AlphaFoldDB" id="A0AAF0QI66"/>
<evidence type="ECO:0000313" key="4">
    <source>
        <dbReference type="Proteomes" id="UP001234989"/>
    </source>
</evidence>
<dbReference type="InterPro" id="IPR004873">
    <property type="entry name" value="BURP_dom"/>
</dbReference>
<evidence type="ECO:0000313" key="3">
    <source>
        <dbReference type="EMBL" id="WMV23593.1"/>
    </source>
</evidence>
<dbReference type="Proteomes" id="UP001234989">
    <property type="component" value="Chromosome 4"/>
</dbReference>